<gene>
    <name evidence="1" type="ORF">N1032_24120</name>
</gene>
<dbReference type="EMBL" id="JANLCJ010000203">
    <property type="protein sequence ID" value="MCS5736821.1"/>
    <property type="molecule type" value="Genomic_DNA"/>
</dbReference>
<proteinExistence type="predicted"/>
<dbReference type="RefSeq" id="WP_259542998.1">
    <property type="nucleotide sequence ID" value="NZ_JANLCJ010000203.1"/>
</dbReference>
<keyword evidence="2" id="KW-1185">Reference proteome</keyword>
<name>A0ABT2HA39_9MICO</name>
<accession>A0ABT2HA39</accession>
<protein>
    <submittedName>
        <fullName evidence="1">Uncharacterized protein</fullName>
    </submittedName>
</protein>
<reference evidence="1" key="1">
    <citation type="submission" date="2022-08" db="EMBL/GenBank/DDBJ databases">
        <authorList>
            <person name="Deng Y."/>
            <person name="Han X.-F."/>
            <person name="Zhang Y.-Q."/>
        </authorList>
    </citation>
    <scope>NUCLEOTIDE SEQUENCE</scope>
    <source>
        <strain evidence="1">CPCC 203386</strain>
    </source>
</reference>
<evidence type="ECO:0000313" key="1">
    <source>
        <dbReference type="EMBL" id="MCS5736821.1"/>
    </source>
</evidence>
<organism evidence="1 2">
    <name type="scientific">Herbiconiux daphne</name>
    <dbReference type="NCBI Taxonomy" id="2970914"/>
    <lineage>
        <taxon>Bacteria</taxon>
        <taxon>Bacillati</taxon>
        <taxon>Actinomycetota</taxon>
        <taxon>Actinomycetes</taxon>
        <taxon>Micrococcales</taxon>
        <taxon>Microbacteriaceae</taxon>
        <taxon>Herbiconiux</taxon>
    </lineage>
</organism>
<evidence type="ECO:0000313" key="2">
    <source>
        <dbReference type="Proteomes" id="UP001165586"/>
    </source>
</evidence>
<comment type="caution">
    <text evidence="1">The sequence shown here is derived from an EMBL/GenBank/DDBJ whole genome shotgun (WGS) entry which is preliminary data.</text>
</comment>
<sequence>MMIDRIRRKYEYDNPYRHVISDIEDNSEYFLKEETFDMIEKTEEMEVKDADDYMKSIG</sequence>
<dbReference type="Proteomes" id="UP001165586">
    <property type="component" value="Unassembled WGS sequence"/>
</dbReference>